<dbReference type="Proteomes" id="UP000002420">
    <property type="component" value="Plasmid pGLOV01"/>
</dbReference>
<dbReference type="GO" id="GO:0005886">
    <property type="term" value="C:plasma membrane"/>
    <property type="evidence" value="ECO:0007669"/>
    <property type="project" value="UniProtKB-SubCell"/>
</dbReference>
<organism evidence="11 12">
    <name type="scientific">Trichlorobacter lovleyi (strain ATCC BAA-1151 / DSM 17278 / SZ)</name>
    <name type="common">Geobacter lovleyi</name>
    <dbReference type="NCBI Taxonomy" id="398767"/>
    <lineage>
        <taxon>Bacteria</taxon>
        <taxon>Pseudomonadati</taxon>
        <taxon>Thermodesulfobacteriota</taxon>
        <taxon>Desulfuromonadia</taxon>
        <taxon>Geobacterales</taxon>
        <taxon>Geobacteraceae</taxon>
        <taxon>Trichlorobacter</taxon>
    </lineage>
</organism>
<dbReference type="InterPro" id="IPR014172">
    <property type="entry name" value="TonB_ExbB_2"/>
</dbReference>
<dbReference type="GO" id="GO:0055085">
    <property type="term" value="P:transmembrane transport"/>
    <property type="evidence" value="ECO:0007669"/>
    <property type="project" value="InterPro"/>
</dbReference>
<reference evidence="11 12" key="1">
    <citation type="submission" date="2008-05" db="EMBL/GenBank/DDBJ databases">
        <title>Complete sequence of plasmid of Geobacter lovleyi SZ.</title>
        <authorList>
            <consortium name="US DOE Joint Genome Institute"/>
            <person name="Lucas S."/>
            <person name="Copeland A."/>
            <person name="Lapidus A."/>
            <person name="Glavina del Rio T."/>
            <person name="Dalin E."/>
            <person name="Tice H."/>
            <person name="Bruce D."/>
            <person name="Goodwin L."/>
            <person name="Pitluck S."/>
            <person name="Chertkov O."/>
            <person name="Meincke L."/>
            <person name="Brettin T."/>
            <person name="Detter J.C."/>
            <person name="Han C."/>
            <person name="Tapia R."/>
            <person name="Kuske C.R."/>
            <person name="Schmutz J."/>
            <person name="Larimer F."/>
            <person name="Land M."/>
            <person name="Hauser L."/>
            <person name="Kyrpides N."/>
            <person name="Mikhailova N."/>
            <person name="Sung Y."/>
            <person name="Fletcher K.E."/>
            <person name="Ritalahti K.M."/>
            <person name="Loeffler F.E."/>
            <person name="Richardson P."/>
        </authorList>
    </citation>
    <scope>NUCLEOTIDE SEQUENCE [LARGE SCALE GENOMIC DNA]</scope>
    <source>
        <strain evidence="12">ATCC BAA-1151 / DSM 17278 / SZ</strain>
        <plasmid evidence="12">Plasmid pGLOV01</plasmid>
    </source>
</reference>
<geneLocation type="plasmid" evidence="11 12">
    <name>pGLOV01</name>
</geneLocation>
<dbReference type="InterPro" id="IPR050790">
    <property type="entry name" value="ExbB/TolQ_transport"/>
</dbReference>
<keyword evidence="5 8" id="KW-0653">Protein transport</keyword>
<keyword evidence="3" id="KW-1003">Cell membrane</keyword>
<comment type="subcellular location">
    <subcellularLocation>
        <location evidence="1">Cell membrane</location>
        <topology evidence="1">Multi-pass membrane protein</topology>
    </subcellularLocation>
    <subcellularLocation>
        <location evidence="8">Membrane</location>
        <topology evidence="8">Multi-pass membrane protein</topology>
    </subcellularLocation>
</comment>
<feature type="transmembrane region" description="Helical" evidence="9">
    <location>
        <begin position="102"/>
        <end position="124"/>
    </location>
</feature>
<keyword evidence="7 9" id="KW-0472">Membrane</keyword>
<dbReference type="OrthoDB" id="9805133at2"/>
<keyword evidence="6 9" id="KW-1133">Transmembrane helix</keyword>
<evidence type="ECO:0000256" key="1">
    <source>
        <dbReference type="ARBA" id="ARBA00004651"/>
    </source>
</evidence>
<evidence type="ECO:0000313" key="11">
    <source>
        <dbReference type="EMBL" id="ACD97369.1"/>
    </source>
</evidence>
<evidence type="ECO:0000256" key="9">
    <source>
        <dbReference type="SAM" id="Phobius"/>
    </source>
</evidence>
<evidence type="ECO:0000256" key="5">
    <source>
        <dbReference type="ARBA" id="ARBA00022927"/>
    </source>
</evidence>
<dbReference type="GO" id="GO:0017038">
    <property type="term" value="P:protein import"/>
    <property type="evidence" value="ECO:0007669"/>
    <property type="project" value="TreeGrafter"/>
</dbReference>
<gene>
    <name evidence="11" type="ordered locus">Glov_3670</name>
</gene>
<evidence type="ECO:0000256" key="4">
    <source>
        <dbReference type="ARBA" id="ARBA00022692"/>
    </source>
</evidence>
<dbReference type="Pfam" id="PF01618">
    <property type="entry name" value="MotA_ExbB"/>
    <property type="match status" value="1"/>
</dbReference>
<feature type="transmembrane region" description="Helical" evidence="9">
    <location>
        <begin position="56"/>
        <end position="82"/>
    </location>
</feature>
<evidence type="ECO:0000256" key="6">
    <source>
        <dbReference type="ARBA" id="ARBA00022989"/>
    </source>
</evidence>
<dbReference type="KEGG" id="glo:Glov_3670"/>
<protein>
    <submittedName>
        <fullName evidence="11">TonB-system energizer ExbB</fullName>
    </submittedName>
</protein>
<dbReference type="PANTHER" id="PTHR30625:SF15">
    <property type="entry name" value="BIOPOLYMER TRANSPORT PROTEIN EXBB"/>
    <property type="match status" value="1"/>
</dbReference>
<dbReference type="EMBL" id="CP001090">
    <property type="protein sequence ID" value="ACD97369.1"/>
    <property type="molecule type" value="Genomic_DNA"/>
</dbReference>
<keyword evidence="11" id="KW-0614">Plasmid</keyword>
<keyword evidence="12" id="KW-1185">Reference proteome</keyword>
<evidence type="ECO:0000256" key="2">
    <source>
        <dbReference type="ARBA" id="ARBA00022448"/>
    </source>
</evidence>
<keyword evidence="4 9" id="KW-0812">Transmembrane</keyword>
<feature type="transmembrane region" description="Helical" evidence="9">
    <location>
        <begin position="6"/>
        <end position="28"/>
    </location>
</feature>
<dbReference type="RefSeq" id="WP_012471687.1">
    <property type="nucleotide sequence ID" value="NC_010815.1"/>
</dbReference>
<keyword evidence="2 8" id="KW-0813">Transport</keyword>
<evidence type="ECO:0000313" key="12">
    <source>
        <dbReference type="Proteomes" id="UP000002420"/>
    </source>
</evidence>
<feature type="domain" description="MotA/TolQ/ExbB proton channel" evidence="10">
    <location>
        <begin position="49"/>
        <end position="136"/>
    </location>
</feature>
<dbReference type="NCBIfam" id="TIGR02805">
    <property type="entry name" value="exbB2"/>
    <property type="match status" value="1"/>
</dbReference>
<dbReference type="PANTHER" id="PTHR30625">
    <property type="entry name" value="PROTEIN TOLQ"/>
    <property type="match status" value="1"/>
</dbReference>
<proteinExistence type="inferred from homology"/>
<dbReference type="eggNOG" id="COG0811">
    <property type="taxonomic scope" value="Bacteria"/>
</dbReference>
<evidence type="ECO:0000256" key="8">
    <source>
        <dbReference type="RuleBase" id="RU004057"/>
    </source>
</evidence>
<evidence type="ECO:0000259" key="10">
    <source>
        <dbReference type="Pfam" id="PF01618"/>
    </source>
</evidence>
<dbReference type="InterPro" id="IPR002898">
    <property type="entry name" value="MotA_ExbB_proton_chnl"/>
</dbReference>
<comment type="similarity">
    <text evidence="8">Belongs to the exbB/tolQ family.</text>
</comment>
<dbReference type="AlphaFoldDB" id="B3EBT7"/>
<accession>B3EBT7</accession>
<dbReference type="HOGENOM" id="CLU_133317_0_0_7"/>
<evidence type="ECO:0000256" key="7">
    <source>
        <dbReference type="ARBA" id="ARBA00023136"/>
    </source>
</evidence>
<evidence type="ECO:0000256" key="3">
    <source>
        <dbReference type="ARBA" id="ARBA00022475"/>
    </source>
</evidence>
<sequence length="144" mass="15550">MDWLKAAIDYGVIGLLLIMSVVAVAVALERKAFYRRLDSTKFTNKKELELALTRKLHIIATVGSNAPYIGLLGTVLGIMLTFSTMGQQGFVDATKIMTGLALALKATAIGLVVAIPAVTIYNILVRQAKETLLAWEARNGGERS</sequence>
<name>B3EBT7_TRIL1</name>